<feature type="transmembrane region" description="Helical" evidence="5">
    <location>
        <begin position="81"/>
        <end position="100"/>
    </location>
</feature>
<keyword evidence="8" id="KW-1185">Reference proteome</keyword>
<dbReference type="PANTHER" id="PTHR23531">
    <property type="entry name" value="QUINOLENE RESISTANCE PROTEIN NORA"/>
    <property type="match status" value="1"/>
</dbReference>
<dbReference type="PROSITE" id="PS50850">
    <property type="entry name" value="MFS"/>
    <property type="match status" value="1"/>
</dbReference>
<keyword evidence="2 5" id="KW-0812">Transmembrane</keyword>
<protein>
    <submittedName>
        <fullName evidence="7">MFS transporter</fullName>
    </submittedName>
</protein>
<evidence type="ECO:0000259" key="6">
    <source>
        <dbReference type="PROSITE" id="PS50850"/>
    </source>
</evidence>
<dbReference type="RefSeq" id="WP_255967055.1">
    <property type="nucleotide sequence ID" value="NZ_JANFQF010000005.1"/>
</dbReference>
<dbReference type="InterPro" id="IPR036259">
    <property type="entry name" value="MFS_trans_sf"/>
</dbReference>
<keyword evidence="3 5" id="KW-1133">Transmembrane helix</keyword>
<name>A0ABT1QA54_9NOCA</name>
<dbReference type="InterPro" id="IPR020846">
    <property type="entry name" value="MFS_dom"/>
</dbReference>
<evidence type="ECO:0000256" key="3">
    <source>
        <dbReference type="ARBA" id="ARBA00022989"/>
    </source>
</evidence>
<feature type="transmembrane region" description="Helical" evidence="5">
    <location>
        <begin position="106"/>
        <end position="129"/>
    </location>
</feature>
<evidence type="ECO:0000256" key="1">
    <source>
        <dbReference type="ARBA" id="ARBA00004651"/>
    </source>
</evidence>
<accession>A0ABT1QA54</accession>
<keyword evidence="4 5" id="KW-0472">Membrane</keyword>
<dbReference type="EMBL" id="JANFQF010000005">
    <property type="protein sequence ID" value="MCQ4119116.1"/>
    <property type="molecule type" value="Genomic_DNA"/>
</dbReference>
<evidence type="ECO:0000256" key="5">
    <source>
        <dbReference type="SAM" id="Phobius"/>
    </source>
</evidence>
<feature type="transmembrane region" description="Helical" evidence="5">
    <location>
        <begin position="208"/>
        <end position="234"/>
    </location>
</feature>
<gene>
    <name evidence="7" type="ORF">NOF53_08015</name>
</gene>
<evidence type="ECO:0000313" key="7">
    <source>
        <dbReference type="EMBL" id="MCQ4119116.1"/>
    </source>
</evidence>
<dbReference type="Gene3D" id="1.20.1250.20">
    <property type="entry name" value="MFS general substrate transporter like domains"/>
    <property type="match status" value="2"/>
</dbReference>
<comment type="caution">
    <text evidence="7">The sequence shown here is derived from an EMBL/GenBank/DDBJ whole genome shotgun (WGS) entry which is preliminary data.</text>
</comment>
<proteinExistence type="predicted"/>
<evidence type="ECO:0000256" key="4">
    <source>
        <dbReference type="ARBA" id="ARBA00023136"/>
    </source>
</evidence>
<evidence type="ECO:0000256" key="2">
    <source>
        <dbReference type="ARBA" id="ARBA00022692"/>
    </source>
</evidence>
<dbReference type="PANTHER" id="PTHR23531:SF1">
    <property type="entry name" value="QUINOLENE RESISTANCE PROTEIN NORA"/>
    <property type="match status" value="1"/>
</dbReference>
<feature type="transmembrane region" description="Helical" evidence="5">
    <location>
        <begin position="240"/>
        <end position="259"/>
    </location>
</feature>
<evidence type="ECO:0000313" key="8">
    <source>
        <dbReference type="Proteomes" id="UP001524501"/>
    </source>
</evidence>
<feature type="transmembrane region" description="Helical" evidence="5">
    <location>
        <begin position="296"/>
        <end position="313"/>
    </location>
</feature>
<feature type="transmembrane region" description="Helical" evidence="5">
    <location>
        <begin position="168"/>
        <end position="187"/>
    </location>
</feature>
<comment type="subcellular location">
    <subcellularLocation>
        <location evidence="1">Cell membrane</location>
        <topology evidence="1">Multi-pass membrane protein</topology>
    </subcellularLocation>
</comment>
<reference evidence="7 8" key="1">
    <citation type="submission" date="2022-07" db="EMBL/GenBank/DDBJ databases">
        <title>Degradation activity of malathion, p-nitrophenol and potential low-temperature adaptation strategy of Rhodococcus sp. FXJ9.536.</title>
        <authorList>
            <person name="Huang J."/>
            <person name="Huang Y."/>
        </authorList>
    </citation>
    <scope>NUCLEOTIDE SEQUENCE [LARGE SCALE GENOMIC DNA]</scope>
    <source>
        <strain evidence="7 8">FXJ9.536</strain>
    </source>
</reference>
<feature type="domain" description="Major facilitator superfamily (MFS) profile" evidence="6">
    <location>
        <begin position="168"/>
        <end position="397"/>
    </location>
</feature>
<feature type="transmembrane region" description="Helical" evidence="5">
    <location>
        <begin position="17"/>
        <end position="38"/>
    </location>
</feature>
<dbReference type="Proteomes" id="UP001524501">
    <property type="component" value="Unassembled WGS sequence"/>
</dbReference>
<feature type="transmembrane region" description="Helical" evidence="5">
    <location>
        <begin position="271"/>
        <end position="290"/>
    </location>
</feature>
<dbReference type="InterPro" id="IPR011701">
    <property type="entry name" value="MFS"/>
</dbReference>
<feature type="transmembrane region" description="Helical" evidence="5">
    <location>
        <begin position="141"/>
        <end position="162"/>
    </location>
</feature>
<dbReference type="SUPFAM" id="SSF103473">
    <property type="entry name" value="MFS general substrate transporter"/>
    <property type="match status" value="1"/>
</dbReference>
<feature type="transmembrane region" description="Helical" evidence="5">
    <location>
        <begin position="360"/>
        <end position="382"/>
    </location>
</feature>
<feature type="transmembrane region" description="Helical" evidence="5">
    <location>
        <begin position="50"/>
        <end position="69"/>
    </location>
</feature>
<organism evidence="7 8">
    <name type="scientific">Rhodococcus tibetensis</name>
    <dbReference type="NCBI Taxonomy" id="2965064"/>
    <lineage>
        <taxon>Bacteria</taxon>
        <taxon>Bacillati</taxon>
        <taxon>Actinomycetota</taxon>
        <taxon>Actinomycetes</taxon>
        <taxon>Mycobacteriales</taxon>
        <taxon>Nocardiaceae</taxon>
        <taxon>Rhodococcus</taxon>
    </lineage>
</organism>
<dbReference type="InterPro" id="IPR052714">
    <property type="entry name" value="MFS_Exporter"/>
</dbReference>
<sequence length="397" mass="39469">MPVAAETGPRLLRTPGLLAAMVMGAAAFGGWAVLLPVVPLIVSLSGGSDTLAGSVTAVFMAATVLTQLGVPRLLRSWGHRWVLAAGCLLLGPPSLLFLVSTEAIPVLAVSAVRGTGFGMLTVAGSALVAELVPREMLGRATGAQGIAVAAAQMVGLPAGLAIMQHWSATPVFVLGALIPVLAVGAVMRLPSLYPRPAGALRGRIPLSVLLVPWLAIAMAAAAFGGVSSLLPIAIAERASLAGGVLAVVSGAAVCGRYVAGSFSDRVGVGRALMPALAFTCGGLALFAVAAAQDGTVIILLCAAVIFGFGFGAVQNESLVMIFTAAGPSRFGAASAGWNIGFDAGTGFGSLTLGAVASVAGYSWVFAVAAAAVAVVPATGGLVGRALGGWRRPDRIES</sequence>
<dbReference type="Pfam" id="PF07690">
    <property type="entry name" value="MFS_1"/>
    <property type="match status" value="1"/>
</dbReference>